<evidence type="ECO:0000313" key="2">
    <source>
        <dbReference type="EMBL" id="WNC70079.1"/>
    </source>
</evidence>
<dbReference type="Proteomes" id="UP001248581">
    <property type="component" value="Chromosome"/>
</dbReference>
<name>A0ABY9TMM5_9GAMM</name>
<evidence type="ECO:0008006" key="4">
    <source>
        <dbReference type="Google" id="ProtNLM"/>
    </source>
</evidence>
<reference evidence="3" key="1">
    <citation type="submission" date="2023-09" db="EMBL/GenBank/DDBJ databases">
        <authorList>
            <person name="Li S."/>
            <person name="Li X."/>
            <person name="Zhang C."/>
            <person name="Zhao Z."/>
        </authorList>
    </citation>
    <scope>NUCLEOTIDE SEQUENCE [LARGE SCALE GENOMIC DNA]</scope>
    <source>
        <strain evidence="3">SQ345</strain>
    </source>
</reference>
<keyword evidence="1" id="KW-0732">Signal</keyword>
<organism evidence="2 3">
    <name type="scientific">Thalassotalea nanhaiensis</name>
    <dbReference type="NCBI Taxonomy" id="3065648"/>
    <lineage>
        <taxon>Bacteria</taxon>
        <taxon>Pseudomonadati</taxon>
        <taxon>Pseudomonadota</taxon>
        <taxon>Gammaproteobacteria</taxon>
        <taxon>Alteromonadales</taxon>
        <taxon>Colwelliaceae</taxon>
        <taxon>Thalassotalea</taxon>
    </lineage>
</organism>
<proteinExistence type="predicted"/>
<evidence type="ECO:0000313" key="3">
    <source>
        <dbReference type="Proteomes" id="UP001248581"/>
    </source>
</evidence>
<protein>
    <recommendedName>
        <fullName evidence="4">DUF3568 family protein</fullName>
    </recommendedName>
</protein>
<dbReference type="EMBL" id="CP134146">
    <property type="protein sequence ID" value="WNC70079.1"/>
    <property type="molecule type" value="Genomic_DNA"/>
</dbReference>
<gene>
    <name evidence="2" type="ORF">RI845_08055</name>
</gene>
<dbReference type="RefSeq" id="WP_348389220.1">
    <property type="nucleotide sequence ID" value="NZ_CP134146.1"/>
</dbReference>
<evidence type="ECO:0000256" key="1">
    <source>
        <dbReference type="SAM" id="SignalP"/>
    </source>
</evidence>
<sequence>MNILTSTNKAALLISILFLVSSCSGSRTPKDAFAMNSSQVEVRSYQTRAYDTTDKVLLLRSVIATLQDLEFIIDKADVEFGVVSATKLNRYSLRMTITIRERGEHQLLVRANAHYNLESIEDPTPYQDFYSALNKSTFLTSHEVD</sequence>
<keyword evidence="3" id="KW-1185">Reference proteome</keyword>
<accession>A0ABY9TMM5</accession>
<feature type="chain" id="PRO_5045976973" description="DUF3568 family protein" evidence="1">
    <location>
        <begin position="26"/>
        <end position="145"/>
    </location>
</feature>
<feature type="signal peptide" evidence="1">
    <location>
        <begin position="1"/>
        <end position="25"/>
    </location>
</feature>